<dbReference type="EMBL" id="CP002355">
    <property type="protein sequence ID" value="ADR34306.1"/>
    <property type="molecule type" value="Genomic_DNA"/>
</dbReference>
<evidence type="ECO:0008006" key="4">
    <source>
        <dbReference type="Google" id="ProtNLM"/>
    </source>
</evidence>
<feature type="signal peptide" evidence="1">
    <location>
        <begin position="1"/>
        <end position="28"/>
    </location>
</feature>
<organism evidence="2 3">
    <name type="scientific">Sulfuricurvum kujiense (strain ATCC BAA-921 / DSM 16994 / JCM 11577 / YK-1)</name>
    <dbReference type="NCBI Taxonomy" id="709032"/>
    <lineage>
        <taxon>Bacteria</taxon>
        <taxon>Pseudomonadati</taxon>
        <taxon>Campylobacterota</taxon>
        <taxon>Epsilonproteobacteria</taxon>
        <taxon>Campylobacterales</taxon>
        <taxon>Sulfurimonadaceae</taxon>
        <taxon>Sulfuricurvum</taxon>
    </lineage>
</organism>
<protein>
    <recommendedName>
        <fullName evidence="4">Thioredoxin-like fold domain-containing protein</fullName>
    </recommendedName>
</protein>
<dbReference type="Gene3D" id="3.40.30.10">
    <property type="entry name" value="Glutaredoxin"/>
    <property type="match status" value="1"/>
</dbReference>
<feature type="chain" id="PRO_5003190305" description="Thioredoxin-like fold domain-containing protein" evidence="1">
    <location>
        <begin position="29"/>
        <end position="165"/>
    </location>
</feature>
<proteinExistence type="predicted"/>
<dbReference type="AlphaFoldDB" id="E4U0I9"/>
<dbReference type="HOGENOM" id="CLU_1616000_0_0_7"/>
<dbReference type="KEGG" id="sku:Sulku_1645"/>
<dbReference type="OrthoDB" id="5334392at2"/>
<gene>
    <name evidence="2" type="ordered locus">Sulku_1645</name>
</gene>
<evidence type="ECO:0000256" key="1">
    <source>
        <dbReference type="SAM" id="SignalP"/>
    </source>
</evidence>
<dbReference type="InterPro" id="IPR036249">
    <property type="entry name" value="Thioredoxin-like_sf"/>
</dbReference>
<name>E4U0I9_SULKY</name>
<dbReference type="Proteomes" id="UP000008721">
    <property type="component" value="Chromosome"/>
</dbReference>
<dbReference type="STRING" id="709032.Sulku_1645"/>
<dbReference type="RefSeq" id="WP_013460503.1">
    <property type="nucleotide sequence ID" value="NC_014762.1"/>
</dbReference>
<dbReference type="SUPFAM" id="SSF52833">
    <property type="entry name" value="Thioredoxin-like"/>
    <property type="match status" value="1"/>
</dbReference>
<keyword evidence="3" id="KW-1185">Reference proteome</keyword>
<dbReference type="eggNOG" id="COG1651">
    <property type="taxonomic scope" value="Bacteria"/>
</dbReference>
<sequence length="165" mass="19016">MTYIINFLSSKLSLTALLLCILITQSDAAEYTNTQKIALLQPIEHDAIIYGEGEKKVYVFVDPKCPHSRDFMSMIYENAKMRSIYKYYIFFYELKRFHSHDLIAAIYASSSPLQRTLEVMVGDKKIPADTKIDPKIESKIDEIAHVADALEISKRPYLIIMKENN</sequence>
<reference evidence="2 3" key="1">
    <citation type="journal article" date="2012" name="Stand. Genomic Sci.">
        <title>Complete genome sequence of the sulfur compounds oxidizing chemolithoautotroph Sulfuricurvum kujiense type strain (YK-1(T)).</title>
        <authorList>
            <person name="Han C."/>
            <person name="Kotsyurbenko O."/>
            <person name="Chertkov O."/>
            <person name="Held B."/>
            <person name="Lapidus A."/>
            <person name="Nolan M."/>
            <person name="Lucas S."/>
            <person name="Hammon N."/>
            <person name="Deshpande S."/>
            <person name="Cheng J.F."/>
            <person name="Tapia R."/>
            <person name="Goodwin L.A."/>
            <person name="Pitluck S."/>
            <person name="Liolios K."/>
            <person name="Pagani I."/>
            <person name="Ivanova N."/>
            <person name="Mavromatis K."/>
            <person name="Mikhailova N."/>
            <person name="Pati A."/>
            <person name="Chen A."/>
            <person name="Palaniappan K."/>
            <person name="Land M."/>
            <person name="Hauser L."/>
            <person name="Chang Y.J."/>
            <person name="Jeffries C.D."/>
            <person name="Brambilla E.M."/>
            <person name="Rohde M."/>
            <person name="Spring S."/>
            <person name="Sikorski J."/>
            <person name="Goker M."/>
            <person name="Woyke T."/>
            <person name="Bristow J."/>
            <person name="Eisen J.A."/>
            <person name="Markowitz V."/>
            <person name="Hugenholtz P."/>
            <person name="Kyrpides N.C."/>
            <person name="Klenk H.P."/>
            <person name="Detter J.C."/>
        </authorList>
    </citation>
    <scope>NUCLEOTIDE SEQUENCE [LARGE SCALE GENOMIC DNA]</scope>
    <source>
        <strain evidence="3">ATCC BAA-921 / DSM 16994 / JCM 11577 / YK-1</strain>
    </source>
</reference>
<keyword evidence="1" id="KW-0732">Signal</keyword>
<accession>E4U0I9</accession>
<evidence type="ECO:0000313" key="2">
    <source>
        <dbReference type="EMBL" id="ADR34306.1"/>
    </source>
</evidence>
<evidence type="ECO:0000313" key="3">
    <source>
        <dbReference type="Proteomes" id="UP000008721"/>
    </source>
</evidence>